<keyword evidence="3" id="KW-1185">Reference proteome</keyword>
<dbReference type="EnsemblPlants" id="TuG1812G0700000869.01.T01">
    <property type="protein sequence ID" value="TuG1812G0700000869.01.T01"/>
    <property type="gene ID" value="TuG1812G0700000869.01"/>
</dbReference>
<evidence type="ECO:0000256" key="1">
    <source>
        <dbReference type="SAM" id="MobiDB-lite"/>
    </source>
</evidence>
<evidence type="ECO:0000313" key="3">
    <source>
        <dbReference type="Proteomes" id="UP000015106"/>
    </source>
</evidence>
<reference evidence="3" key="1">
    <citation type="journal article" date="2013" name="Nature">
        <title>Draft genome of the wheat A-genome progenitor Triticum urartu.</title>
        <authorList>
            <person name="Ling H.Q."/>
            <person name="Zhao S."/>
            <person name="Liu D."/>
            <person name="Wang J."/>
            <person name="Sun H."/>
            <person name="Zhang C."/>
            <person name="Fan H."/>
            <person name="Li D."/>
            <person name="Dong L."/>
            <person name="Tao Y."/>
            <person name="Gao C."/>
            <person name="Wu H."/>
            <person name="Li Y."/>
            <person name="Cui Y."/>
            <person name="Guo X."/>
            <person name="Zheng S."/>
            <person name="Wang B."/>
            <person name="Yu K."/>
            <person name="Liang Q."/>
            <person name="Yang W."/>
            <person name="Lou X."/>
            <person name="Chen J."/>
            <person name="Feng M."/>
            <person name="Jian J."/>
            <person name="Zhang X."/>
            <person name="Luo G."/>
            <person name="Jiang Y."/>
            <person name="Liu J."/>
            <person name="Wang Z."/>
            <person name="Sha Y."/>
            <person name="Zhang B."/>
            <person name="Wu H."/>
            <person name="Tang D."/>
            <person name="Shen Q."/>
            <person name="Xue P."/>
            <person name="Zou S."/>
            <person name="Wang X."/>
            <person name="Liu X."/>
            <person name="Wang F."/>
            <person name="Yang Y."/>
            <person name="An X."/>
            <person name="Dong Z."/>
            <person name="Zhang K."/>
            <person name="Zhang X."/>
            <person name="Luo M.C."/>
            <person name="Dvorak J."/>
            <person name="Tong Y."/>
            <person name="Wang J."/>
            <person name="Yang H."/>
            <person name="Li Z."/>
            <person name="Wang D."/>
            <person name="Zhang A."/>
            <person name="Wang J."/>
        </authorList>
    </citation>
    <scope>NUCLEOTIDE SEQUENCE</scope>
    <source>
        <strain evidence="3">cv. G1812</strain>
    </source>
</reference>
<protein>
    <submittedName>
        <fullName evidence="2">Uncharacterized protein</fullName>
    </submittedName>
</protein>
<dbReference type="AlphaFoldDB" id="A0A8R7UXL2"/>
<organism evidence="2 3">
    <name type="scientific">Triticum urartu</name>
    <name type="common">Red wild einkorn</name>
    <name type="synonym">Crithodium urartu</name>
    <dbReference type="NCBI Taxonomy" id="4572"/>
    <lineage>
        <taxon>Eukaryota</taxon>
        <taxon>Viridiplantae</taxon>
        <taxon>Streptophyta</taxon>
        <taxon>Embryophyta</taxon>
        <taxon>Tracheophyta</taxon>
        <taxon>Spermatophyta</taxon>
        <taxon>Magnoliopsida</taxon>
        <taxon>Liliopsida</taxon>
        <taxon>Poales</taxon>
        <taxon>Poaceae</taxon>
        <taxon>BOP clade</taxon>
        <taxon>Pooideae</taxon>
        <taxon>Triticodae</taxon>
        <taxon>Triticeae</taxon>
        <taxon>Triticinae</taxon>
        <taxon>Triticum</taxon>
    </lineage>
</organism>
<dbReference type="Gramene" id="TuG1812G0700000869.01.T01">
    <property type="protein sequence ID" value="TuG1812G0700000869.01.T01"/>
    <property type="gene ID" value="TuG1812G0700000869.01"/>
</dbReference>
<dbReference type="Gramene" id="TuG1812G0700000869.01.T04">
    <property type="protein sequence ID" value="TuG1812G0700000869.01.T04"/>
    <property type="gene ID" value="TuG1812G0700000869.01"/>
</dbReference>
<proteinExistence type="predicted"/>
<reference evidence="2" key="3">
    <citation type="submission" date="2022-06" db="UniProtKB">
        <authorList>
            <consortium name="EnsemblPlants"/>
        </authorList>
    </citation>
    <scope>IDENTIFICATION</scope>
</reference>
<dbReference type="EnsemblPlants" id="TuG1812G0700000869.01.T04">
    <property type="protein sequence ID" value="TuG1812G0700000869.01.T04"/>
    <property type="gene ID" value="TuG1812G0700000869.01"/>
</dbReference>
<feature type="region of interest" description="Disordered" evidence="1">
    <location>
        <begin position="1"/>
        <end position="20"/>
    </location>
</feature>
<dbReference type="Proteomes" id="UP000015106">
    <property type="component" value="Chromosome 7"/>
</dbReference>
<name>A0A8R7UXL2_TRIUA</name>
<evidence type="ECO:0000313" key="2">
    <source>
        <dbReference type="EnsemblPlants" id="TuG1812G0700000869.01.T01"/>
    </source>
</evidence>
<dbReference type="EnsemblPlants" id="TuG1812G0700000869.01.T03">
    <property type="protein sequence ID" value="TuG1812G0700000869.01.T03"/>
    <property type="gene ID" value="TuG1812G0700000869.01"/>
</dbReference>
<sequence>MAWGPALASTDGEHGCCQPAKVLDSQSDTSLDQFKLLQSPIS</sequence>
<dbReference type="Gramene" id="TuG1812G0700000869.01.T03">
    <property type="protein sequence ID" value="TuG1812G0700000869.01.T03"/>
    <property type="gene ID" value="TuG1812G0700000869.01"/>
</dbReference>
<accession>A0A8R7UXL2</accession>
<reference evidence="2" key="2">
    <citation type="submission" date="2018-03" db="EMBL/GenBank/DDBJ databases">
        <title>The Triticum urartu genome reveals the dynamic nature of wheat genome evolution.</title>
        <authorList>
            <person name="Ling H."/>
            <person name="Ma B."/>
            <person name="Shi X."/>
            <person name="Liu H."/>
            <person name="Dong L."/>
            <person name="Sun H."/>
            <person name="Cao Y."/>
            <person name="Gao Q."/>
            <person name="Zheng S."/>
            <person name="Li Y."/>
            <person name="Yu Y."/>
            <person name="Du H."/>
            <person name="Qi M."/>
            <person name="Li Y."/>
            <person name="Yu H."/>
            <person name="Cui Y."/>
            <person name="Wang N."/>
            <person name="Chen C."/>
            <person name="Wu H."/>
            <person name="Zhao Y."/>
            <person name="Zhang J."/>
            <person name="Li Y."/>
            <person name="Zhou W."/>
            <person name="Zhang B."/>
            <person name="Hu W."/>
            <person name="Eijk M."/>
            <person name="Tang J."/>
            <person name="Witsenboer H."/>
            <person name="Zhao S."/>
            <person name="Li Z."/>
            <person name="Zhang A."/>
            <person name="Wang D."/>
            <person name="Liang C."/>
        </authorList>
    </citation>
    <scope>NUCLEOTIDE SEQUENCE [LARGE SCALE GENOMIC DNA]</scope>
    <source>
        <strain evidence="2">cv. G1812</strain>
    </source>
</reference>